<organism evidence="4 5">
    <name type="scientific">Flammeovirga pectinis</name>
    <dbReference type="NCBI Taxonomy" id="2494373"/>
    <lineage>
        <taxon>Bacteria</taxon>
        <taxon>Pseudomonadati</taxon>
        <taxon>Bacteroidota</taxon>
        <taxon>Cytophagia</taxon>
        <taxon>Cytophagales</taxon>
        <taxon>Flammeovirgaceae</taxon>
        <taxon>Flammeovirga</taxon>
    </lineage>
</organism>
<feature type="transmembrane region" description="Helical" evidence="1">
    <location>
        <begin position="308"/>
        <end position="328"/>
    </location>
</feature>
<reference evidence="4 5" key="1">
    <citation type="submission" date="2018-12" db="EMBL/GenBank/DDBJ databases">
        <title>Flammeovirga pectinis sp. nov., isolated from the gut of the Korean scallop, Patinopecten yessoensis.</title>
        <authorList>
            <person name="Bae J.-W."/>
            <person name="Jeong Y.-S."/>
            <person name="Kang W."/>
        </authorList>
    </citation>
    <scope>NUCLEOTIDE SEQUENCE [LARGE SCALE GENOMIC DNA]</scope>
    <source>
        <strain evidence="4 5">L12M1</strain>
    </source>
</reference>
<dbReference type="InterPro" id="IPR011600">
    <property type="entry name" value="Pept_C14_caspase"/>
</dbReference>
<sequence>MKINNKLLLLLVTLLGYLTVNAQTYDQPELSESVQYALIIGTNKYEGKPMWPNLDNAENDAKSINNVLKKEYDFSTKLLLSPTLEEVEKAILTYHQFLKPKDRFLIYIAGHGDYDQKQFDDGFLVFKDSKTTRKDPTRKSYLQYRRLNGLLNALEANHVALVLDVCFGGSFNEKLRDETPKYRGKIEDEMVTGRFLKKKMNKVTRVYLTSGALERVSDGIDGHSPFCSALLNVLDNDRNTLFTLSDMHQQTKRSMSESMYGSFGKNELGSEYIFSRLNSSTLSNVQAGNEEITMENNLTRGQKKEDNFLLYCIVLVIAIGATINFFVIKKRKEQSQNLDNEVDQVVEEKTEITPTEKVELVETVEILPDTIEGKISTITKRPFEEIEIINKVEVEHQLNLYAINQKNLRAALESKAKYGDMAPPILIHRINDAKAELEKIKTELLKYIQ</sequence>
<feature type="chain" id="PRO_5018711896" evidence="2">
    <location>
        <begin position="23"/>
        <end position="449"/>
    </location>
</feature>
<dbReference type="PANTHER" id="PTHR22576:SF37">
    <property type="entry name" value="MUCOSA-ASSOCIATED LYMPHOID TISSUE LYMPHOMA TRANSLOCATION PROTEIN 1"/>
    <property type="match status" value="1"/>
</dbReference>
<keyword evidence="1" id="KW-0472">Membrane</keyword>
<keyword evidence="1" id="KW-1133">Transmembrane helix</keyword>
<dbReference type="GO" id="GO:0006508">
    <property type="term" value="P:proteolysis"/>
    <property type="evidence" value="ECO:0007669"/>
    <property type="project" value="InterPro"/>
</dbReference>
<dbReference type="EMBL" id="CP034563">
    <property type="protein sequence ID" value="AZQ64866.1"/>
    <property type="molecule type" value="Genomic_DNA"/>
</dbReference>
<evidence type="ECO:0000313" key="4">
    <source>
        <dbReference type="EMBL" id="AZQ64866.1"/>
    </source>
</evidence>
<accession>A0A3Q9FUH7</accession>
<dbReference type="SUPFAM" id="SSF52129">
    <property type="entry name" value="Caspase-like"/>
    <property type="match status" value="1"/>
</dbReference>
<dbReference type="KEGG" id="fll:EI427_21820"/>
<dbReference type="AlphaFoldDB" id="A0A3Q9FUH7"/>
<name>A0A3Q9FUH7_9BACT</name>
<protein>
    <submittedName>
        <fullName evidence="4">Caspase family protein</fullName>
    </submittedName>
</protein>
<feature type="signal peptide" evidence="2">
    <location>
        <begin position="1"/>
        <end position="22"/>
    </location>
</feature>
<dbReference type="InterPro" id="IPR029030">
    <property type="entry name" value="Caspase-like_dom_sf"/>
</dbReference>
<evidence type="ECO:0000259" key="3">
    <source>
        <dbReference type="Pfam" id="PF00656"/>
    </source>
</evidence>
<evidence type="ECO:0000256" key="1">
    <source>
        <dbReference type="SAM" id="Phobius"/>
    </source>
</evidence>
<evidence type="ECO:0000256" key="2">
    <source>
        <dbReference type="SAM" id="SignalP"/>
    </source>
</evidence>
<dbReference type="Pfam" id="PF00656">
    <property type="entry name" value="Peptidase_C14"/>
    <property type="match status" value="1"/>
</dbReference>
<keyword evidence="2" id="KW-0732">Signal</keyword>
<dbReference type="GO" id="GO:0004197">
    <property type="term" value="F:cysteine-type endopeptidase activity"/>
    <property type="evidence" value="ECO:0007669"/>
    <property type="project" value="InterPro"/>
</dbReference>
<evidence type="ECO:0000313" key="5">
    <source>
        <dbReference type="Proteomes" id="UP000267268"/>
    </source>
</evidence>
<dbReference type="InterPro" id="IPR052039">
    <property type="entry name" value="Caspase-related_regulators"/>
</dbReference>
<dbReference type="OrthoDB" id="976443at2"/>
<feature type="domain" description="Peptidase C14 caspase" evidence="3">
    <location>
        <begin position="36"/>
        <end position="258"/>
    </location>
</feature>
<dbReference type="PANTHER" id="PTHR22576">
    <property type="entry name" value="MUCOSA ASSOCIATED LYMPHOID TISSUE LYMPHOMA TRANSLOCATION PROTEIN 1/PARACASPASE"/>
    <property type="match status" value="1"/>
</dbReference>
<keyword evidence="1" id="KW-0812">Transmembrane</keyword>
<dbReference type="RefSeq" id="WP_126619009.1">
    <property type="nucleotide sequence ID" value="NZ_CP034563.1"/>
</dbReference>
<proteinExistence type="predicted"/>
<gene>
    <name evidence="4" type="ORF">EI427_21820</name>
</gene>
<keyword evidence="5" id="KW-1185">Reference proteome</keyword>
<dbReference type="Gene3D" id="3.40.50.1460">
    <property type="match status" value="1"/>
</dbReference>
<dbReference type="Proteomes" id="UP000267268">
    <property type="component" value="Chromosome 2"/>
</dbReference>